<feature type="transmembrane region" description="Helical" evidence="2">
    <location>
        <begin position="145"/>
        <end position="162"/>
    </location>
</feature>
<evidence type="ECO:0000256" key="1">
    <source>
        <dbReference type="SAM" id="MobiDB-lite"/>
    </source>
</evidence>
<dbReference type="InterPro" id="IPR002931">
    <property type="entry name" value="Transglutaminase-like"/>
</dbReference>
<name>A0A0K8P0N3_PISS1</name>
<comment type="caution">
    <text evidence="4">The sequence shown here is derived from an EMBL/GenBank/DDBJ whole genome shotgun (WGS) entry which is preliminary data.</text>
</comment>
<organism evidence="4 5">
    <name type="scientific">Piscinibacter sakaiensis</name>
    <name type="common">Ideonella sakaiensis</name>
    <dbReference type="NCBI Taxonomy" id="1547922"/>
    <lineage>
        <taxon>Bacteria</taxon>
        <taxon>Pseudomonadati</taxon>
        <taxon>Pseudomonadota</taxon>
        <taxon>Betaproteobacteria</taxon>
        <taxon>Burkholderiales</taxon>
        <taxon>Sphaerotilaceae</taxon>
        <taxon>Piscinibacter</taxon>
    </lineage>
</organism>
<keyword evidence="5" id="KW-1185">Reference proteome</keyword>
<dbReference type="SMART" id="SM00460">
    <property type="entry name" value="TGc"/>
    <property type="match status" value="1"/>
</dbReference>
<evidence type="ECO:0000259" key="3">
    <source>
        <dbReference type="SMART" id="SM00460"/>
    </source>
</evidence>
<dbReference type="Pfam" id="PF01841">
    <property type="entry name" value="Transglut_core"/>
    <property type="match status" value="1"/>
</dbReference>
<dbReference type="PANTHER" id="PTHR42736:SF1">
    <property type="entry name" value="PROTEIN-GLUTAMINE GAMMA-GLUTAMYLTRANSFERASE"/>
    <property type="match status" value="1"/>
</dbReference>
<feature type="transmembrane region" description="Helical" evidence="2">
    <location>
        <begin position="168"/>
        <end position="186"/>
    </location>
</feature>
<feature type="domain" description="Transglutaminase-like" evidence="3">
    <location>
        <begin position="464"/>
        <end position="535"/>
    </location>
</feature>
<reference evidence="4 5" key="2">
    <citation type="journal article" date="2016" name="Science">
        <title>A bacterium that degrades and assimilates poly(ethylene terephthalate).</title>
        <authorList>
            <person name="Yoshida S."/>
            <person name="Hiraga K."/>
            <person name="Takehana T."/>
            <person name="Taniguchi I."/>
            <person name="Yamaji H."/>
            <person name="Maeda Y."/>
            <person name="Toyohara K."/>
            <person name="Miyamoto K."/>
            <person name="Kimura Y."/>
            <person name="Oda K."/>
        </authorList>
    </citation>
    <scope>NUCLEOTIDE SEQUENCE [LARGE SCALE GENOMIC DNA]</scope>
    <source>
        <strain evidence="5">NBRC 110686 / TISTR 2288 / 201-F6</strain>
    </source>
</reference>
<reference evidence="5" key="1">
    <citation type="submission" date="2015-07" db="EMBL/GenBank/DDBJ databases">
        <title>Discovery of a poly(ethylene terephthalate assimilation.</title>
        <authorList>
            <person name="Yoshida S."/>
            <person name="Hiraga K."/>
            <person name="Takehana T."/>
            <person name="Taniguchi I."/>
            <person name="Yamaji H."/>
            <person name="Maeda Y."/>
            <person name="Toyohara K."/>
            <person name="Miyamoto K."/>
            <person name="Kimura Y."/>
            <person name="Oda K."/>
        </authorList>
    </citation>
    <scope>NUCLEOTIDE SEQUENCE [LARGE SCALE GENOMIC DNA]</scope>
    <source>
        <strain evidence="5">NBRC 110686 / TISTR 2288 / 201-F6</strain>
    </source>
</reference>
<feature type="transmembrane region" description="Helical" evidence="2">
    <location>
        <begin position="198"/>
        <end position="220"/>
    </location>
</feature>
<protein>
    <submittedName>
        <fullName evidence="4">Transglutaminase-like enzyme</fullName>
    </submittedName>
</protein>
<dbReference type="STRING" id="1547922.ISF6_1498"/>
<keyword evidence="2" id="KW-1133">Transmembrane helix</keyword>
<dbReference type="InterPro" id="IPR052901">
    <property type="entry name" value="Bact_TGase-like"/>
</dbReference>
<sequence length="722" mass="78035">MAMNPRAGPPAARRGAPAAAPVTDAPRRGVRAALADGQARLRHLPRDARDTLFLLAVLGWTVLPHAGNVPLWCSLGSAAVLAWRAVLTLRSAALPSRGWRVGLLVAATLATAWTHGSLLGKEPGVTLAVALVALKTLELRARRDAFVVFFLGFFLVLTNFLYSQSLPVAVAMLLSVFGLLTALVLAHMPVGQPALGAAAGLAARTALWGAPVMVLLFVLFPRIGPLWGVPQDGLGSTGLSNRLRLGAVAELAQDDAIALRLRFLGPDGRPGAAPPPAALQYLRGPVLGHFDGVEWRAYGSAGVPFGFPPGLRPPADLRRLGETLRYEVTVEPLRLSVLPLPEATPELPAIDGIGLRQRDDLQWVSDRPLFERLRFVAEAWPRFAHGPTDPIVGLQDYLQLPPGHNPRTLAWAAALRRDPRYAEADAAALASAVLGHIARGGYTYTLAPGLYGERDPRGVVDEFWLDRREGFCEHFASAFVVVMRALDVPARVVTGYQGLDPVPQDGYWLVRQSAAHAWAEYWQPGLGWVRADPTAAVAPERVRAGRPLRPAPGLVAGALDTVSPALLAGLRRGWERLNNRWNQWVLGYSRGQQRDLLKSLGIEAPQWEDVARLLVGVLATLAALGAGWAAWDRHRSDPWQRQRERLRRALDRLGVPSAPHDPPRALAARVRAQLGPRGDGLAALLDTLDAQRYGPLARARPDPALTRHFLSSARMAARTPSA</sequence>
<gene>
    <name evidence="4" type="ORF">ISF6_1498</name>
</gene>
<keyword evidence="2" id="KW-0812">Transmembrane</keyword>
<dbReference type="Proteomes" id="UP000037660">
    <property type="component" value="Unassembled WGS sequence"/>
</dbReference>
<dbReference type="AlphaFoldDB" id="A0A0K8P0N3"/>
<evidence type="ECO:0000313" key="5">
    <source>
        <dbReference type="Proteomes" id="UP000037660"/>
    </source>
</evidence>
<evidence type="ECO:0000313" key="4">
    <source>
        <dbReference type="EMBL" id="GAP35725.1"/>
    </source>
</evidence>
<dbReference type="InterPro" id="IPR038765">
    <property type="entry name" value="Papain-like_cys_pep_sf"/>
</dbReference>
<evidence type="ECO:0000256" key="2">
    <source>
        <dbReference type="SAM" id="Phobius"/>
    </source>
</evidence>
<dbReference type="Pfam" id="PF11992">
    <property type="entry name" value="TgpA_N"/>
    <property type="match status" value="1"/>
</dbReference>
<dbReference type="SUPFAM" id="SSF54001">
    <property type="entry name" value="Cysteine proteinases"/>
    <property type="match status" value="1"/>
</dbReference>
<accession>A0A0K8P0N3</accession>
<dbReference type="PANTHER" id="PTHR42736">
    <property type="entry name" value="PROTEIN-GLUTAMINE GAMMA-GLUTAMYLTRANSFERASE"/>
    <property type="match status" value="1"/>
</dbReference>
<keyword evidence="2" id="KW-0472">Membrane</keyword>
<dbReference type="InterPro" id="IPR021878">
    <property type="entry name" value="TgpA_N"/>
</dbReference>
<proteinExistence type="predicted"/>
<dbReference type="EMBL" id="BBYR01000027">
    <property type="protein sequence ID" value="GAP35725.1"/>
    <property type="molecule type" value="Genomic_DNA"/>
</dbReference>
<feature type="compositionally biased region" description="Low complexity" evidence="1">
    <location>
        <begin position="1"/>
        <end position="21"/>
    </location>
</feature>
<dbReference type="Gene3D" id="3.10.620.30">
    <property type="match status" value="1"/>
</dbReference>
<feature type="region of interest" description="Disordered" evidence="1">
    <location>
        <begin position="1"/>
        <end position="24"/>
    </location>
</feature>